<accession>A0A4Z1C031</accession>
<evidence type="ECO:0000313" key="4">
    <source>
        <dbReference type="Proteomes" id="UP000297972"/>
    </source>
</evidence>
<evidence type="ECO:0000256" key="2">
    <source>
        <dbReference type="SAM" id="Phobius"/>
    </source>
</evidence>
<dbReference type="AlphaFoldDB" id="A0A4Z1C031"/>
<evidence type="ECO:0000256" key="1">
    <source>
        <dbReference type="SAM" id="MobiDB-lite"/>
    </source>
</evidence>
<reference evidence="3 4" key="1">
    <citation type="submission" date="2019-03" db="EMBL/GenBank/DDBJ databases">
        <authorList>
            <person name="Li J."/>
        </authorList>
    </citation>
    <scope>NUCLEOTIDE SEQUENCE [LARGE SCALE GENOMIC DNA]</scope>
    <source>
        <strain evidence="3 4">3058</strain>
    </source>
</reference>
<gene>
    <name evidence="3" type="ORF">E4L95_17035</name>
</gene>
<keyword evidence="2" id="KW-0472">Membrane</keyword>
<protein>
    <submittedName>
        <fullName evidence="3">Uncharacterized protein</fullName>
    </submittedName>
</protein>
<name>A0A4Z1C031_9RHOB</name>
<dbReference type="EMBL" id="SRPG01000212">
    <property type="protein sequence ID" value="TGN51061.1"/>
    <property type="molecule type" value="Genomic_DNA"/>
</dbReference>
<keyword evidence="2" id="KW-1133">Transmembrane helix</keyword>
<comment type="caution">
    <text evidence="3">The sequence shown here is derived from an EMBL/GenBank/DDBJ whole genome shotgun (WGS) entry which is preliminary data.</text>
</comment>
<keyword evidence="4" id="KW-1185">Reference proteome</keyword>
<dbReference type="Proteomes" id="UP000297972">
    <property type="component" value="Unassembled WGS sequence"/>
</dbReference>
<proteinExistence type="predicted"/>
<evidence type="ECO:0000313" key="3">
    <source>
        <dbReference type="EMBL" id="TGN51061.1"/>
    </source>
</evidence>
<organism evidence="3 4">
    <name type="scientific">Paracoccus liaowanqingii</name>
    <dbReference type="NCBI Taxonomy" id="2560053"/>
    <lineage>
        <taxon>Bacteria</taxon>
        <taxon>Pseudomonadati</taxon>
        <taxon>Pseudomonadota</taxon>
        <taxon>Alphaproteobacteria</taxon>
        <taxon>Rhodobacterales</taxon>
        <taxon>Paracoccaceae</taxon>
        <taxon>Paracoccus</taxon>
    </lineage>
</organism>
<keyword evidence="2" id="KW-0812">Transmembrane</keyword>
<sequence>MLVGMIGISVLVGLTAALAMAFSGADLLTAFLQGYVGGGVASMIVLATALSLRDRLSRRAEERRDRLAAGGAQHNPEGPYNQ</sequence>
<feature type="region of interest" description="Disordered" evidence="1">
    <location>
        <begin position="63"/>
        <end position="82"/>
    </location>
</feature>
<feature type="transmembrane region" description="Helical" evidence="2">
    <location>
        <begin position="31"/>
        <end position="52"/>
    </location>
</feature>